<dbReference type="GO" id="GO:0000462">
    <property type="term" value="P:maturation of SSU-rRNA from tricistronic rRNA transcript (SSU-rRNA, 5.8S rRNA, LSU-rRNA)"/>
    <property type="evidence" value="ECO:0007669"/>
    <property type="project" value="TreeGrafter"/>
</dbReference>
<dbReference type="AlphaFoldDB" id="K2RF68"/>
<dbReference type="VEuPathDB" id="FungiDB:MPH_11406"/>
<organism evidence="6 7">
    <name type="scientific">Macrophomina phaseolina (strain MS6)</name>
    <name type="common">Charcoal rot fungus</name>
    <dbReference type="NCBI Taxonomy" id="1126212"/>
    <lineage>
        <taxon>Eukaryota</taxon>
        <taxon>Fungi</taxon>
        <taxon>Dikarya</taxon>
        <taxon>Ascomycota</taxon>
        <taxon>Pezizomycotina</taxon>
        <taxon>Dothideomycetes</taxon>
        <taxon>Dothideomycetes incertae sedis</taxon>
        <taxon>Botryosphaeriales</taxon>
        <taxon>Botryosphaeriaceae</taxon>
        <taxon>Macrophomina</taxon>
    </lineage>
</organism>
<evidence type="ECO:0000256" key="1">
    <source>
        <dbReference type="ARBA" id="ARBA00008966"/>
    </source>
</evidence>
<evidence type="ECO:0000259" key="4">
    <source>
        <dbReference type="Pfam" id="PF08164"/>
    </source>
</evidence>
<dbReference type="InterPro" id="IPR039223">
    <property type="entry name" value="AATF/Bfr2"/>
</dbReference>
<feature type="compositionally biased region" description="Basic and acidic residues" evidence="3">
    <location>
        <begin position="165"/>
        <end position="174"/>
    </location>
</feature>
<proteinExistence type="inferred from homology"/>
<dbReference type="FunCoup" id="K2RF68">
    <property type="interactions" value="846"/>
</dbReference>
<feature type="compositionally biased region" description="Acidic residues" evidence="3">
    <location>
        <begin position="102"/>
        <end position="112"/>
    </location>
</feature>
<dbReference type="InParanoid" id="K2RF68"/>
<dbReference type="GO" id="GO:0005730">
    <property type="term" value="C:nucleolus"/>
    <property type="evidence" value="ECO:0007669"/>
    <property type="project" value="TreeGrafter"/>
</dbReference>
<dbReference type="EMBL" id="AHHD01000468">
    <property type="protein sequence ID" value="EKG11517.1"/>
    <property type="molecule type" value="Genomic_DNA"/>
</dbReference>
<feature type="region of interest" description="Disordered" evidence="3">
    <location>
        <begin position="1"/>
        <end position="174"/>
    </location>
</feature>
<evidence type="ECO:0000256" key="2">
    <source>
        <dbReference type="ARBA" id="ARBA00013850"/>
    </source>
</evidence>
<dbReference type="InterPro" id="IPR012617">
    <property type="entry name" value="AATF_C"/>
</dbReference>
<sequence>MAKGKRAKSLAEQFADLDNPAPKDFDPEEPNNYLGDSDSVESDSDDGNAEDGREHYVEVGKSKLRKKDVVPLGPKYEGSRVGREALEEEDSDDPFSRGFADESSDEGEDNEDAERLSGGSDENDDDEDEDDLSGFEDEGDGTSATDLSDEDEDEDMEDAGPKSGGIDRDELRKIMSEEQKTVAATISEAAKADAEKGRAVKAQRKTFDSLLNSRIRLQKALISTNSLASSKVETSDDVTSLSDPVRAAEEAACNLWNSLNDLRESLHTARTGEKRKRLQISSSTPAQEVWSYMQSYELETVPHRQSVLQKWSAKARGVSAMPSKGRLTSTTEQTIVDVLSSQLADPTRLVQKTRTARSCAPLQAGTESAEIFDDADFYGLLLKELLERRSEETQTGTLAGMSFNNVPITSHWQAAREAKTKRANVDVRASKGRKLRYTVHEKLQNYMAPEDRNGWQDRQADELFSSLFGQRNALAEEDVEEKDDEEEDLGDQGLLLFGGKK</sequence>
<feature type="domain" description="AATF leucine zipper-containing" evidence="5">
    <location>
        <begin position="193"/>
        <end position="314"/>
    </location>
</feature>
<feature type="region of interest" description="Disordered" evidence="3">
    <location>
        <begin position="475"/>
        <end position="501"/>
    </location>
</feature>
<evidence type="ECO:0000313" key="7">
    <source>
        <dbReference type="Proteomes" id="UP000007129"/>
    </source>
</evidence>
<dbReference type="eggNOG" id="KOG2773">
    <property type="taxonomic scope" value="Eukaryota"/>
</dbReference>
<dbReference type="Pfam" id="PF13339">
    <property type="entry name" value="AATF-Che1"/>
    <property type="match status" value="1"/>
</dbReference>
<dbReference type="PANTHER" id="PTHR15565">
    <property type="entry name" value="AATF PROTEIN APOPTOSIS ANTAGONIZING TRANSCRIPTION FACTOR"/>
    <property type="match status" value="1"/>
</dbReference>
<reference evidence="6 7" key="1">
    <citation type="journal article" date="2012" name="BMC Genomics">
        <title>Tools to kill: Genome of one of the most destructive plant pathogenic fungi Macrophomina phaseolina.</title>
        <authorList>
            <person name="Islam M.S."/>
            <person name="Haque M.S."/>
            <person name="Islam M.M."/>
            <person name="Emdad E.M."/>
            <person name="Halim A."/>
            <person name="Hossen Q.M.M."/>
            <person name="Hossain M.Z."/>
            <person name="Ahmed B."/>
            <person name="Rahim S."/>
            <person name="Rahman M.S."/>
            <person name="Alam M.M."/>
            <person name="Hou S."/>
            <person name="Wan X."/>
            <person name="Saito J.A."/>
            <person name="Alam M."/>
        </authorList>
    </citation>
    <scope>NUCLEOTIDE SEQUENCE [LARGE SCALE GENOMIC DNA]</scope>
    <source>
        <strain evidence="6 7">MS6</strain>
    </source>
</reference>
<dbReference type="Proteomes" id="UP000007129">
    <property type="component" value="Unassembled WGS sequence"/>
</dbReference>
<dbReference type="PANTHER" id="PTHR15565:SF0">
    <property type="entry name" value="PROTEIN AATF"/>
    <property type="match status" value="1"/>
</dbReference>
<accession>K2RF68</accession>
<dbReference type="Pfam" id="PF08164">
    <property type="entry name" value="TRAUB"/>
    <property type="match status" value="1"/>
</dbReference>
<feature type="compositionally biased region" description="Acidic residues" evidence="3">
    <location>
        <begin position="475"/>
        <end position="490"/>
    </location>
</feature>
<protein>
    <recommendedName>
        <fullName evidence="2">Protein BFR2</fullName>
    </recommendedName>
</protein>
<gene>
    <name evidence="6" type="ORF">MPH_11406</name>
</gene>
<evidence type="ECO:0000313" key="6">
    <source>
        <dbReference type="EMBL" id="EKG11517.1"/>
    </source>
</evidence>
<evidence type="ECO:0000259" key="5">
    <source>
        <dbReference type="Pfam" id="PF13339"/>
    </source>
</evidence>
<evidence type="ECO:0000256" key="3">
    <source>
        <dbReference type="SAM" id="MobiDB-lite"/>
    </source>
</evidence>
<comment type="caution">
    <text evidence="6">The sequence shown here is derived from an EMBL/GenBank/DDBJ whole genome shotgun (WGS) entry which is preliminary data.</text>
</comment>
<feature type="domain" description="Apoptosis-antagonizing transcription factor C-terminal" evidence="4">
    <location>
        <begin position="378"/>
        <end position="468"/>
    </location>
</feature>
<feature type="compositionally biased region" description="Acidic residues" evidence="3">
    <location>
        <begin position="121"/>
        <end position="140"/>
    </location>
</feature>
<dbReference type="InterPro" id="IPR025160">
    <property type="entry name" value="AATF"/>
</dbReference>
<dbReference type="OrthoDB" id="5783963at2759"/>
<comment type="similarity">
    <text evidence="1">Belongs to the AATF family.</text>
</comment>
<name>K2RF68_MACPH</name>
<feature type="compositionally biased region" description="Low complexity" evidence="3">
    <location>
        <begin position="491"/>
        <end position="501"/>
    </location>
</feature>
<feature type="compositionally biased region" description="Acidic residues" evidence="3">
    <location>
        <begin position="38"/>
        <end position="49"/>
    </location>
</feature>
<feature type="compositionally biased region" description="Basic and acidic residues" evidence="3">
    <location>
        <begin position="50"/>
        <end position="61"/>
    </location>
</feature>
<dbReference type="STRING" id="1126212.K2RF68"/>
<feature type="compositionally biased region" description="Acidic residues" evidence="3">
    <location>
        <begin position="147"/>
        <end position="158"/>
    </location>
</feature>
<dbReference type="HOGENOM" id="CLU_018299_2_2_1"/>